<dbReference type="GO" id="GO:0003964">
    <property type="term" value="F:RNA-directed DNA polymerase activity"/>
    <property type="evidence" value="ECO:0007669"/>
    <property type="project" value="UniProtKB-KW"/>
</dbReference>
<dbReference type="Pfam" id="PF17919">
    <property type="entry name" value="RT_RNaseH_2"/>
    <property type="match status" value="1"/>
</dbReference>
<dbReference type="GO" id="GO:0015074">
    <property type="term" value="P:DNA integration"/>
    <property type="evidence" value="ECO:0007669"/>
    <property type="project" value="InterPro"/>
</dbReference>
<dbReference type="InterPro" id="IPR000477">
    <property type="entry name" value="RT_dom"/>
</dbReference>
<keyword evidence="2" id="KW-0808">Transferase</keyword>
<protein>
    <recommendedName>
        <fullName evidence="1">RNA-directed DNA polymerase</fullName>
        <ecNumber evidence="1">2.7.7.49</ecNumber>
    </recommendedName>
</protein>
<feature type="compositionally biased region" description="Pro residues" evidence="7">
    <location>
        <begin position="814"/>
        <end position="834"/>
    </location>
</feature>
<dbReference type="SUPFAM" id="SSF56672">
    <property type="entry name" value="DNA/RNA polymerases"/>
    <property type="match status" value="1"/>
</dbReference>
<organism evidence="10 11">
    <name type="scientific">Henosepilachna vigintioctopunctata</name>
    <dbReference type="NCBI Taxonomy" id="420089"/>
    <lineage>
        <taxon>Eukaryota</taxon>
        <taxon>Metazoa</taxon>
        <taxon>Ecdysozoa</taxon>
        <taxon>Arthropoda</taxon>
        <taxon>Hexapoda</taxon>
        <taxon>Insecta</taxon>
        <taxon>Pterygota</taxon>
        <taxon>Neoptera</taxon>
        <taxon>Endopterygota</taxon>
        <taxon>Coleoptera</taxon>
        <taxon>Polyphaga</taxon>
        <taxon>Cucujiformia</taxon>
        <taxon>Coccinelloidea</taxon>
        <taxon>Coccinellidae</taxon>
        <taxon>Epilachninae</taxon>
        <taxon>Epilachnini</taxon>
        <taxon>Henosepilachna</taxon>
    </lineage>
</organism>
<keyword evidence="4" id="KW-0255">Endonuclease</keyword>
<dbReference type="EC" id="2.7.7.49" evidence="1"/>
<sequence>MLKLGLARPSKSPWASPLHLVPKNSDEWRPCGDYRALNSRTCPDQYGIRHIQDFAQELQGKSIFSTIDLVRAFNQIPVAEEDISKTAITTPFGLFEFPYMTFGLRNAAQTFQRFIDEVTRGLNFCYAYIDDILIASTSLQEHQTHLEILFQRLKDYGIVLNPSKCVFGQPSVKFLGYLVSSNGTQPLPEKVEAIRNFPKPDNAKQLRRFLGMLNFYRRFMPKAAAIQAPLHDLLKQKVKGKTLLQWTPDAITAFEACKEALAQSALLSHPKLDAPLAVFCDASDFAIGAVLQQWVDDEWQPLSFFSKKISPAERKYCAYDRELLAIYLSIKHFRHMVEARKFAIYTDHKPLIFAFRHKTTQTSPRQFRYLDFISQFTTDIRHIAGSDNVAADALSRIEELHTSVDYEALAKSQQTDDELANLIEHETSSLKLRLIKIPGTTHELWCDVTKSAPRPYVTTSFRKIAFDSVHRFSHPGVKATTKLLTERYVWHSIKKDSKKWTQTCVECQRSKITRHVKSAVGTFAPPSSRFEHVHLDIVVMPLSEGYRYCLTMIDRFSRWPEAIPLRDQEAPTVARVFYDHWISRFGVPLRITTDQGRQFESHLFKHLSKVIGSTLIHTTAYHPAANGLVERFHRQLKASLRCHQTRWTESLPTVLLGIRMSWKEDLDATVAEMVYGQPIRLPGEFLAPKSPEVKDDGSSQFVKELRNHFQEFRPTSGSNHDRKRSVFIFKDLATSTHVFVRHDAMRSPLQQPYDGPYPVVSRGSKFFVINNNGRQVTVSVDRLKPAYITDDNPIDVPITHDANDDYILISAGPIPQPADPVLPEQAPPSPPDSNQPPEEANAPAELNHHLPGRLTRSGRRVHFPDRYQAGLS</sequence>
<dbReference type="InterPro" id="IPR041588">
    <property type="entry name" value="Integrase_H2C2"/>
</dbReference>
<dbReference type="PROSITE" id="PS50878">
    <property type="entry name" value="RT_POL"/>
    <property type="match status" value="1"/>
</dbReference>
<evidence type="ECO:0000256" key="7">
    <source>
        <dbReference type="SAM" id="MobiDB-lite"/>
    </source>
</evidence>
<keyword evidence="4" id="KW-0378">Hydrolase</keyword>
<dbReference type="FunFam" id="3.30.70.270:FF:000026">
    <property type="entry name" value="Transposon Ty3-G Gag-Pol polyprotein"/>
    <property type="match status" value="1"/>
</dbReference>
<dbReference type="PANTHER" id="PTHR37984">
    <property type="entry name" value="PROTEIN CBG26694"/>
    <property type="match status" value="1"/>
</dbReference>
<gene>
    <name evidence="10" type="ORF">WA026_010760</name>
</gene>
<dbReference type="GO" id="GO:0003676">
    <property type="term" value="F:nucleic acid binding"/>
    <property type="evidence" value="ECO:0007669"/>
    <property type="project" value="InterPro"/>
</dbReference>
<dbReference type="Pfam" id="PF17921">
    <property type="entry name" value="Integrase_H2C2"/>
    <property type="match status" value="1"/>
</dbReference>
<dbReference type="InterPro" id="IPR001584">
    <property type="entry name" value="Integrase_cat-core"/>
</dbReference>
<evidence type="ECO:0000259" key="8">
    <source>
        <dbReference type="PROSITE" id="PS50878"/>
    </source>
</evidence>
<keyword evidence="5" id="KW-0695">RNA-directed DNA polymerase</keyword>
<dbReference type="Gene3D" id="1.10.340.70">
    <property type="match status" value="1"/>
</dbReference>
<dbReference type="GO" id="GO:0004519">
    <property type="term" value="F:endonuclease activity"/>
    <property type="evidence" value="ECO:0007669"/>
    <property type="project" value="UniProtKB-KW"/>
</dbReference>
<dbReference type="FunFam" id="3.10.20.370:FF:000001">
    <property type="entry name" value="Retrovirus-related Pol polyprotein from transposon 17.6-like protein"/>
    <property type="match status" value="1"/>
</dbReference>
<dbReference type="EMBL" id="JARQZJ010000095">
    <property type="protein sequence ID" value="KAK9885262.1"/>
    <property type="molecule type" value="Genomic_DNA"/>
</dbReference>
<dbReference type="InterPro" id="IPR036397">
    <property type="entry name" value="RNaseH_sf"/>
</dbReference>
<evidence type="ECO:0000313" key="11">
    <source>
        <dbReference type="Proteomes" id="UP001431783"/>
    </source>
</evidence>
<dbReference type="CDD" id="cd09274">
    <property type="entry name" value="RNase_HI_RT_Ty3"/>
    <property type="match status" value="1"/>
</dbReference>
<evidence type="ECO:0000256" key="2">
    <source>
        <dbReference type="ARBA" id="ARBA00022695"/>
    </source>
</evidence>
<dbReference type="Gene3D" id="3.10.10.10">
    <property type="entry name" value="HIV Type 1 Reverse Transcriptase, subunit A, domain 1"/>
    <property type="match status" value="1"/>
</dbReference>
<keyword evidence="3" id="KW-0540">Nuclease</keyword>
<dbReference type="FunFam" id="3.30.70.270:FF:000164">
    <property type="match status" value="1"/>
</dbReference>
<dbReference type="InterPro" id="IPR041577">
    <property type="entry name" value="RT_RNaseH_2"/>
</dbReference>
<dbReference type="SUPFAM" id="SSF53098">
    <property type="entry name" value="Ribonuclease H-like"/>
    <property type="match status" value="1"/>
</dbReference>
<dbReference type="Pfam" id="PF00665">
    <property type="entry name" value="rve"/>
    <property type="match status" value="1"/>
</dbReference>
<accession>A0AAW1UXN4</accession>
<dbReference type="PROSITE" id="PS50994">
    <property type="entry name" value="INTEGRASE"/>
    <property type="match status" value="1"/>
</dbReference>
<evidence type="ECO:0000256" key="3">
    <source>
        <dbReference type="ARBA" id="ARBA00022722"/>
    </source>
</evidence>
<dbReference type="PANTHER" id="PTHR37984:SF5">
    <property type="entry name" value="PROTEIN NYNRIN-LIKE"/>
    <property type="match status" value="1"/>
</dbReference>
<dbReference type="GO" id="GO:0042575">
    <property type="term" value="C:DNA polymerase complex"/>
    <property type="evidence" value="ECO:0007669"/>
    <property type="project" value="UniProtKB-ARBA"/>
</dbReference>
<evidence type="ECO:0000259" key="9">
    <source>
        <dbReference type="PROSITE" id="PS50994"/>
    </source>
</evidence>
<keyword evidence="2" id="KW-0548">Nucleotidyltransferase</keyword>
<dbReference type="InterPro" id="IPR050951">
    <property type="entry name" value="Retrovirus_Pol_polyprotein"/>
</dbReference>
<reference evidence="10 11" key="1">
    <citation type="submission" date="2023-03" db="EMBL/GenBank/DDBJ databases">
        <title>Genome insight into feeding habits of ladybird beetles.</title>
        <authorList>
            <person name="Li H.-S."/>
            <person name="Huang Y.-H."/>
            <person name="Pang H."/>
        </authorList>
    </citation>
    <scope>NUCLEOTIDE SEQUENCE [LARGE SCALE GENOMIC DNA]</scope>
    <source>
        <strain evidence="10">SYSU_2023b</strain>
        <tissue evidence="10">Whole body</tissue>
    </source>
</reference>
<evidence type="ECO:0000256" key="4">
    <source>
        <dbReference type="ARBA" id="ARBA00022759"/>
    </source>
</evidence>
<dbReference type="Proteomes" id="UP001431783">
    <property type="component" value="Unassembled WGS sequence"/>
</dbReference>
<dbReference type="Gene3D" id="3.30.70.270">
    <property type="match status" value="2"/>
</dbReference>
<dbReference type="AlphaFoldDB" id="A0AAW1UXN4"/>
<feature type="region of interest" description="Disordered" evidence="7">
    <location>
        <begin position="810"/>
        <end position="872"/>
    </location>
</feature>
<feature type="domain" description="Integrase catalytic" evidence="9">
    <location>
        <begin position="522"/>
        <end position="690"/>
    </location>
</feature>
<name>A0AAW1UXN4_9CUCU</name>
<dbReference type="InterPro" id="IPR043502">
    <property type="entry name" value="DNA/RNA_pol_sf"/>
</dbReference>
<evidence type="ECO:0000256" key="6">
    <source>
        <dbReference type="ARBA" id="ARBA00023268"/>
    </source>
</evidence>
<dbReference type="Pfam" id="PF00078">
    <property type="entry name" value="RVT_1"/>
    <property type="match status" value="1"/>
</dbReference>
<evidence type="ECO:0000256" key="5">
    <source>
        <dbReference type="ARBA" id="ARBA00022918"/>
    </source>
</evidence>
<proteinExistence type="predicted"/>
<dbReference type="InterPro" id="IPR043128">
    <property type="entry name" value="Rev_trsase/Diguanyl_cyclase"/>
</dbReference>
<comment type="caution">
    <text evidence="10">The sequence shown here is derived from an EMBL/GenBank/DDBJ whole genome shotgun (WGS) entry which is preliminary data.</text>
</comment>
<dbReference type="CDD" id="cd01647">
    <property type="entry name" value="RT_LTR"/>
    <property type="match status" value="1"/>
</dbReference>
<dbReference type="InterPro" id="IPR012337">
    <property type="entry name" value="RNaseH-like_sf"/>
</dbReference>
<feature type="domain" description="Reverse transcriptase" evidence="8">
    <location>
        <begin position="2"/>
        <end position="179"/>
    </location>
</feature>
<evidence type="ECO:0000313" key="10">
    <source>
        <dbReference type="EMBL" id="KAK9885262.1"/>
    </source>
</evidence>
<dbReference type="FunFam" id="3.30.420.10:FF:000032">
    <property type="entry name" value="Retrovirus-related Pol polyprotein from transposon 297-like Protein"/>
    <property type="match status" value="1"/>
</dbReference>
<evidence type="ECO:0000256" key="1">
    <source>
        <dbReference type="ARBA" id="ARBA00012493"/>
    </source>
</evidence>
<keyword evidence="6" id="KW-0511">Multifunctional enzyme</keyword>
<dbReference type="Gene3D" id="3.30.420.10">
    <property type="entry name" value="Ribonuclease H-like superfamily/Ribonuclease H"/>
    <property type="match status" value="1"/>
</dbReference>
<keyword evidence="11" id="KW-1185">Reference proteome</keyword>